<dbReference type="GO" id="GO:0003977">
    <property type="term" value="F:UDP-N-acetylglucosamine diphosphorylase activity"/>
    <property type="evidence" value="ECO:0007669"/>
    <property type="project" value="UniProtKB-EC"/>
</dbReference>
<protein>
    <submittedName>
        <fullName evidence="10">Bifunctional protein GlmU</fullName>
    </submittedName>
</protein>
<dbReference type="InterPro" id="IPR029044">
    <property type="entry name" value="Nucleotide-diphossugar_trans"/>
</dbReference>
<evidence type="ECO:0000256" key="2">
    <source>
        <dbReference type="ARBA" id="ARBA00007947"/>
    </source>
</evidence>
<accession>A0A0G0B983</accession>
<dbReference type="AlphaFoldDB" id="A0A0G0B983"/>
<dbReference type="Gene3D" id="3.90.550.10">
    <property type="entry name" value="Spore Coat Polysaccharide Biosynthesis Protein SpsA, Chain A"/>
    <property type="match status" value="1"/>
</dbReference>
<evidence type="ECO:0000313" key="10">
    <source>
        <dbReference type="EMBL" id="KKP65968.1"/>
    </source>
</evidence>
<comment type="similarity">
    <text evidence="1">In the C-terminal section; belongs to the transferase hexapeptide repeat family.</text>
</comment>
<comment type="catalytic activity">
    <reaction evidence="6">
        <text>alpha-D-glucosamine 1-phosphate + acetyl-CoA = N-acetyl-alpha-D-glucosamine 1-phosphate + CoA + H(+)</text>
        <dbReference type="Rhea" id="RHEA:13725"/>
        <dbReference type="ChEBI" id="CHEBI:15378"/>
        <dbReference type="ChEBI" id="CHEBI:57287"/>
        <dbReference type="ChEBI" id="CHEBI:57288"/>
        <dbReference type="ChEBI" id="CHEBI:57776"/>
        <dbReference type="ChEBI" id="CHEBI:58516"/>
        <dbReference type="EC" id="2.3.1.157"/>
    </reaction>
</comment>
<comment type="caution">
    <text evidence="10">The sequence shown here is derived from an EMBL/GenBank/DDBJ whole genome shotgun (WGS) entry which is preliminary data.</text>
</comment>
<evidence type="ECO:0000256" key="4">
    <source>
        <dbReference type="ARBA" id="ARBA00022695"/>
    </source>
</evidence>
<gene>
    <name evidence="10" type="ORF">UR64_C0015G0007</name>
</gene>
<keyword evidence="5" id="KW-0012">Acyltransferase</keyword>
<evidence type="ECO:0000256" key="7">
    <source>
        <dbReference type="ARBA" id="ARBA00048493"/>
    </source>
</evidence>
<proteinExistence type="inferred from homology"/>
<evidence type="ECO:0000256" key="5">
    <source>
        <dbReference type="ARBA" id="ARBA00023315"/>
    </source>
</evidence>
<evidence type="ECO:0000256" key="8">
    <source>
        <dbReference type="ARBA" id="ARBA00049628"/>
    </source>
</evidence>
<reference evidence="10 11" key="1">
    <citation type="journal article" date="2015" name="Nature">
        <title>rRNA introns, odd ribosomes, and small enigmatic genomes across a large radiation of phyla.</title>
        <authorList>
            <person name="Brown C.T."/>
            <person name="Hug L.A."/>
            <person name="Thomas B.C."/>
            <person name="Sharon I."/>
            <person name="Castelle C.J."/>
            <person name="Singh A."/>
            <person name="Wilkins M.J."/>
            <person name="Williams K.H."/>
            <person name="Banfield J.F."/>
        </authorList>
    </citation>
    <scope>NUCLEOTIDE SEQUENCE [LARGE SCALE GENOMIC DNA]</scope>
</reference>
<evidence type="ECO:0000256" key="6">
    <source>
        <dbReference type="ARBA" id="ARBA00048247"/>
    </source>
</evidence>
<dbReference type="Proteomes" id="UP000034952">
    <property type="component" value="Unassembled WGS sequence"/>
</dbReference>
<keyword evidence="4" id="KW-0548">Nucleotidyltransferase</keyword>
<dbReference type="GO" id="GO:0019134">
    <property type="term" value="F:glucosamine-1-phosphate N-acetyltransferase activity"/>
    <property type="evidence" value="ECO:0007669"/>
    <property type="project" value="UniProtKB-EC"/>
</dbReference>
<keyword evidence="3" id="KW-0808">Transferase</keyword>
<evidence type="ECO:0000256" key="3">
    <source>
        <dbReference type="ARBA" id="ARBA00022679"/>
    </source>
</evidence>
<dbReference type="InterPro" id="IPR050065">
    <property type="entry name" value="GlmU-like"/>
</dbReference>
<dbReference type="SUPFAM" id="SSF53448">
    <property type="entry name" value="Nucleotide-diphospho-sugar transferases"/>
    <property type="match status" value="1"/>
</dbReference>
<dbReference type="PATRIC" id="fig|1618761.3.peg.659"/>
<organism evidence="10 11">
    <name type="scientific">Candidatus Nomurabacteria bacterium GW2011_GWE1_35_16</name>
    <dbReference type="NCBI Taxonomy" id="1618761"/>
    <lineage>
        <taxon>Bacteria</taxon>
        <taxon>Candidatus Nomuraibacteriota</taxon>
    </lineage>
</organism>
<dbReference type="CDD" id="cd02540">
    <property type="entry name" value="GT2_GlmU_N_bac"/>
    <property type="match status" value="1"/>
</dbReference>
<dbReference type="Pfam" id="PF12804">
    <property type="entry name" value="NTP_transf_3"/>
    <property type="match status" value="1"/>
</dbReference>
<feature type="domain" description="MobA-like NTP transferase" evidence="9">
    <location>
        <begin position="7"/>
        <end position="128"/>
    </location>
</feature>
<name>A0A0G0B983_9BACT</name>
<comment type="similarity">
    <text evidence="2">In the N-terminal section; belongs to the N-acetylglucosamine-1-phosphate uridyltransferase family.</text>
</comment>
<evidence type="ECO:0000256" key="1">
    <source>
        <dbReference type="ARBA" id="ARBA00007707"/>
    </source>
</evidence>
<dbReference type="PANTHER" id="PTHR43584">
    <property type="entry name" value="NUCLEOTIDYL TRANSFERASE"/>
    <property type="match status" value="1"/>
</dbReference>
<dbReference type="PANTHER" id="PTHR43584:SF3">
    <property type="entry name" value="BIFUNCTIONAL PROTEIN GLMU"/>
    <property type="match status" value="1"/>
</dbReference>
<sequence length="253" mass="28829">MQNTQIIILAAGKGKRMESDEPKALSILQGKSFLERIFDTLSLIDLPIDPVIVVGYKKERIFEVLGDKRIYAHQTEQLGTGHAVLSAKEKVHPDHKIVVVLYSDQPLVSKETIESLVQTVKEKKAVVAIGTIILPDFEDWRAGLNNFGRIIRDKNGQVLKIVEYKDATDEERQIKEVNPSFYAFDASWLWENISKLKNENTQTEYYLTDLIELAQKDGKRVEAVTMSNIMEGFQPNSKQELEILEEILAKENK</sequence>
<evidence type="ECO:0000259" key="9">
    <source>
        <dbReference type="Pfam" id="PF12804"/>
    </source>
</evidence>
<evidence type="ECO:0000313" key="11">
    <source>
        <dbReference type="Proteomes" id="UP000034952"/>
    </source>
</evidence>
<dbReference type="EMBL" id="LBPY01000015">
    <property type="protein sequence ID" value="KKP65968.1"/>
    <property type="molecule type" value="Genomic_DNA"/>
</dbReference>
<comment type="function">
    <text evidence="8">Catalyzes the last two sequential reactions in the de novo biosynthetic pathway for UDP-N-acetylglucosamine (UDP-GlcNAc). The C-terminal domain catalyzes the transfer of acetyl group from acetyl coenzyme A to glucosamine-1-phosphate (GlcN-1-P) to produce N-acetylglucosamine-1-phosphate (GlcNAc-1-P), which is converted into UDP-GlcNAc by the transfer of uridine 5-monophosphate (from uridine 5-triphosphate), a reaction catalyzed by the N-terminal domain.</text>
</comment>
<dbReference type="InterPro" id="IPR025877">
    <property type="entry name" value="MobA-like_NTP_Trfase"/>
</dbReference>
<comment type="catalytic activity">
    <reaction evidence="7">
        <text>N-acetyl-alpha-D-glucosamine 1-phosphate + UTP + H(+) = UDP-N-acetyl-alpha-D-glucosamine + diphosphate</text>
        <dbReference type="Rhea" id="RHEA:13509"/>
        <dbReference type="ChEBI" id="CHEBI:15378"/>
        <dbReference type="ChEBI" id="CHEBI:33019"/>
        <dbReference type="ChEBI" id="CHEBI:46398"/>
        <dbReference type="ChEBI" id="CHEBI:57705"/>
        <dbReference type="ChEBI" id="CHEBI:57776"/>
        <dbReference type="EC" id="2.7.7.23"/>
    </reaction>
</comment>